<dbReference type="SUPFAM" id="SSF47598">
    <property type="entry name" value="Ribbon-helix-helix"/>
    <property type="match status" value="1"/>
</dbReference>
<keyword evidence="2" id="KW-0614">Plasmid</keyword>
<evidence type="ECO:0000313" key="2">
    <source>
        <dbReference type="EMBL" id="ATR79668.1"/>
    </source>
</evidence>
<evidence type="ECO:0000313" key="3">
    <source>
        <dbReference type="Proteomes" id="UP000229340"/>
    </source>
</evidence>
<dbReference type="InterPro" id="IPR010985">
    <property type="entry name" value="Ribbon_hlx_hlx"/>
</dbReference>
<protein>
    <recommendedName>
        <fullName evidence="1">HTH cro/C1-type domain-containing protein</fullName>
    </recommendedName>
</protein>
<reference evidence="3" key="1">
    <citation type="submission" date="2017-10" db="EMBL/GenBank/DDBJ databases">
        <title>Complete genome sequence of Moraxella osloensis NP7 isolated from human skin.</title>
        <authorList>
            <person name="Lee K."/>
            <person name="Lim J.Y."/>
            <person name="Hwang I."/>
        </authorList>
    </citation>
    <scope>NUCLEOTIDE SEQUENCE [LARGE SCALE GENOMIC DNA]</scope>
    <source>
        <strain evidence="3">NP7</strain>
        <plasmid evidence="3">pnp7-1</plasmid>
    </source>
</reference>
<accession>A0A2D2LXC4</accession>
<feature type="domain" description="HTH cro/C1-type" evidence="1">
    <location>
        <begin position="117"/>
        <end position="140"/>
    </location>
</feature>
<geneLocation type="plasmid" evidence="3">
    <name>pnp7-1</name>
</geneLocation>
<dbReference type="InterPro" id="IPR005569">
    <property type="entry name" value="Arc_DNA-bd_dom"/>
</dbReference>
<dbReference type="EMBL" id="CP024444">
    <property type="protein sequence ID" value="ATR79668.1"/>
    <property type="molecule type" value="Genomic_DNA"/>
</dbReference>
<dbReference type="Proteomes" id="UP000229340">
    <property type="component" value="Plasmid pNP7-1"/>
</dbReference>
<dbReference type="InterPro" id="IPR010982">
    <property type="entry name" value="Lambda_DNA-bd_dom_sf"/>
</dbReference>
<proteinExistence type="predicted"/>
<dbReference type="GO" id="GO:0006355">
    <property type="term" value="P:regulation of DNA-templated transcription"/>
    <property type="evidence" value="ECO:0007669"/>
    <property type="project" value="InterPro"/>
</dbReference>
<dbReference type="Gene3D" id="1.10.260.40">
    <property type="entry name" value="lambda repressor-like DNA-binding domains"/>
    <property type="match status" value="1"/>
</dbReference>
<dbReference type="PROSITE" id="PS50943">
    <property type="entry name" value="HTH_CROC1"/>
    <property type="match status" value="1"/>
</dbReference>
<dbReference type="RefSeq" id="WP_100271036.1">
    <property type="nucleotide sequence ID" value="NZ_CP024444.1"/>
</dbReference>
<name>A0A2D2LXC4_FAUOS</name>
<dbReference type="CDD" id="cd00093">
    <property type="entry name" value="HTH_XRE"/>
    <property type="match status" value="1"/>
</dbReference>
<dbReference type="InterPro" id="IPR001387">
    <property type="entry name" value="Cro/C1-type_HTH"/>
</dbReference>
<dbReference type="Pfam" id="PF03869">
    <property type="entry name" value="Arc"/>
    <property type="match status" value="1"/>
</dbReference>
<gene>
    <name evidence="2" type="ORF">NP7_09900</name>
</gene>
<dbReference type="Gene3D" id="1.10.1220.10">
    <property type="entry name" value="Met repressor-like"/>
    <property type="match status" value="1"/>
</dbReference>
<organism evidence="2 3">
    <name type="scientific">Faucicola osloensis</name>
    <name type="common">Moraxella osloensis</name>
    <dbReference type="NCBI Taxonomy" id="34062"/>
    <lineage>
        <taxon>Bacteria</taxon>
        <taxon>Pseudomonadati</taxon>
        <taxon>Pseudomonadota</taxon>
        <taxon>Gammaproteobacteria</taxon>
        <taxon>Moraxellales</taxon>
        <taxon>Moraxellaceae</taxon>
        <taxon>Faucicola</taxon>
    </lineage>
</organism>
<dbReference type="AlphaFoldDB" id="A0A2D2LXC4"/>
<dbReference type="InterPro" id="IPR013321">
    <property type="entry name" value="Arc_rbn_hlx_hlx"/>
</dbReference>
<dbReference type="GO" id="GO:0003677">
    <property type="term" value="F:DNA binding"/>
    <property type="evidence" value="ECO:0007669"/>
    <property type="project" value="InterPro"/>
</dbReference>
<evidence type="ECO:0000259" key="1">
    <source>
        <dbReference type="PROSITE" id="PS50943"/>
    </source>
</evidence>
<sequence length="338" mass="39705">MKKSDVQVNLRLPIELKEKIHAIAKKNNRTLNNELNIRLVASFNAPTPSNQQQITHDLHEFFENYQKSNRLIDISNRLHLLVNEANYLHKMPLLNPSLLAYQLDFDTACNVEAWFDGRVEPKFDDLKQIAKIFGCSKDWLLFGLGRPFQAKKLPDFDSFDQLIEFIITPDDPYNTLTNIYLIRCDNLAGELGILKQYNDRTCQFFTTDIYLNENLTEKQAYKTAFFSLVIYVLTHADAMPNCFGYVLDGELFMRLLEGKEHPLKVINKAEHGEYGEWCFDLFDISFGHNKKNWVNWADFYEKNLTFIKNTPYLNEIYTRLLNQQHPIFQSNFPFFDIE</sequence>